<protein>
    <submittedName>
        <fullName evidence="1">Fe-S cluster assembly iron-binding protein IscA</fullName>
    </submittedName>
</protein>
<evidence type="ECO:0000313" key="2">
    <source>
        <dbReference type="Proteomes" id="UP000533598"/>
    </source>
</evidence>
<dbReference type="Gene3D" id="2.60.300.12">
    <property type="entry name" value="HesB-like domain"/>
    <property type="match status" value="1"/>
</dbReference>
<dbReference type="EMBL" id="JACHMH010000001">
    <property type="protein sequence ID" value="MBB4680941.1"/>
    <property type="molecule type" value="Genomic_DNA"/>
</dbReference>
<evidence type="ECO:0000313" key="1">
    <source>
        <dbReference type="EMBL" id="MBB4680941.1"/>
    </source>
</evidence>
<dbReference type="SUPFAM" id="SSF89360">
    <property type="entry name" value="HesB-like domain"/>
    <property type="match status" value="1"/>
</dbReference>
<sequence>MLALTPTAIEVVRTIVAADGVPEGSGLRFSASGEDRPGELQMTLASGPEQNDQVLVGEGAHVFLDPQAAAFLDDKILDAEVDEEGQLSFALGEQAAPPASN</sequence>
<dbReference type="AlphaFoldDB" id="A0A7W7CJJ6"/>
<dbReference type="Proteomes" id="UP000533598">
    <property type="component" value="Unassembled WGS sequence"/>
</dbReference>
<dbReference type="InterPro" id="IPR035903">
    <property type="entry name" value="HesB-like_dom_sf"/>
</dbReference>
<keyword evidence="2" id="KW-1185">Reference proteome</keyword>
<name>A0A7W7CJJ6_9PSEU</name>
<reference evidence="1 2" key="1">
    <citation type="submission" date="2020-08" db="EMBL/GenBank/DDBJ databases">
        <title>Sequencing the genomes of 1000 actinobacteria strains.</title>
        <authorList>
            <person name="Klenk H.-P."/>
        </authorList>
    </citation>
    <scope>NUCLEOTIDE SEQUENCE [LARGE SCALE GENOMIC DNA]</scope>
    <source>
        <strain evidence="1 2">DSM 44230</strain>
    </source>
</reference>
<proteinExistence type="predicted"/>
<accession>A0A7W7CJJ6</accession>
<comment type="caution">
    <text evidence="1">The sequence shown here is derived from an EMBL/GenBank/DDBJ whole genome shotgun (WGS) entry which is preliminary data.</text>
</comment>
<organism evidence="1 2">
    <name type="scientific">Crossiella cryophila</name>
    <dbReference type="NCBI Taxonomy" id="43355"/>
    <lineage>
        <taxon>Bacteria</taxon>
        <taxon>Bacillati</taxon>
        <taxon>Actinomycetota</taxon>
        <taxon>Actinomycetes</taxon>
        <taxon>Pseudonocardiales</taxon>
        <taxon>Pseudonocardiaceae</taxon>
        <taxon>Crossiella</taxon>
    </lineage>
</organism>
<gene>
    <name evidence="1" type="ORF">HNR67_007059</name>
</gene>
<dbReference type="RefSeq" id="WP_185007107.1">
    <property type="nucleotide sequence ID" value="NZ_BAAAUI010000030.1"/>
</dbReference>